<dbReference type="InterPro" id="IPR036388">
    <property type="entry name" value="WH-like_DNA-bd_sf"/>
</dbReference>
<organism evidence="2 3">
    <name type="scientific">Rosistilla ulvae</name>
    <dbReference type="NCBI Taxonomy" id="1930277"/>
    <lineage>
        <taxon>Bacteria</taxon>
        <taxon>Pseudomonadati</taxon>
        <taxon>Planctomycetota</taxon>
        <taxon>Planctomycetia</taxon>
        <taxon>Pirellulales</taxon>
        <taxon>Pirellulaceae</taxon>
        <taxon>Rosistilla</taxon>
    </lineage>
</organism>
<dbReference type="KEGG" id="ruv:EC9_03420"/>
<dbReference type="Pfam" id="PF08281">
    <property type="entry name" value="Sigma70_r4_2"/>
    <property type="match status" value="1"/>
</dbReference>
<dbReference type="GO" id="GO:0016987">
    <property type="term" value="F:sigma factor activity"/>
    <property type="evidence" value="ECO:0007669"/>
    <property type="project" value="InterPro"/>
</dbReference>
<accession>A0A517LU77</accession>
<dbReference type="Proteomes" id="UP000319557">
    <property type="component" value="Chromosome"/>
</dbReference>
<protein>
    <submittedName>
        <fullName evidence="2">Sigma-70, region 4</fullName>
    </submittedName>
</protein>
<reference evidence="2 3" key="1">
    <citation type="submission" date="2019-02" db="EMBL/GenBank/DDBJ databases">
        <title>Deep-cultivation of Planctomycetes and their phenomic and genomic characterization uncovers novel biology.</title>
        <authorList>
            <person name="Wiegand S."/>
            <person name="Jogler M."/>
            <person name="Boedeker C."/>
            <person name="Pinto D."/>
            <person name="Vollmers J."/>
            <person name="Rivas-Marin E."/>
            <person name="Kohn T."/>
            <person name="Peeters S.H."/>
            <person name="Heuer A."/>
            <person name="Rast P."/>
            <person name="Oberbeckmann S."/>
            <person name="Bunk B."/>
            <person name="Jeske O."/>
            <person name="Meyerdierks A."/>
            <person name="Storesund J.E."/>
            <person name="Kallscheuer N."/>
            <person name="Luecker S."/>
            <person name="Lage O.M."/>
            <person name="Pohl T."/>
            <person name="Merkel B.J."/>
            <person name="Hornburger P."/>
            <person name="Mueller R.-W."/>
            <person name="Bruemmer F."/>
            <person name="Labrenz M."/>
            <person name="Spormann A.M."/>
            <person name="Op den Camp H."/>
            <person name="Overmann J."/>
            <person name="Amann R."/>
            <person name="Jetten M.S.M."/>
            <person name="Mascher T."/>
            <person name="Medema M.H."/>
            <person name="Devos D.P."/>
            <person name="Kaster A.-K."/>
            <person name="Ovreas L."/>
            <person name="Rohde M."/>
            <person name="Galperin M.Y."/>
            <person name="Jogler C."/>
        </authorList>
    </citation>
    <scope>NUCLEOTIDE SEQUENCE [LARGE SCALE GENOMIC DNA]</scope>
    <source>
        <strain evidence="2 3">EC9</strain>
    </source>
</reference>
<gene>
    <name evidence="2" type="ORF">EC9_03420</name>
</gene>
<dbReference type="GO" id="GO:0006352">
    <property type="term" value="P:DNA-templated transcription initiation"/>
    <property type="evidence" value="ECO:0007669"/>
    <property type="project" value="InterPro"/>
</dbReference>
<evidence type="ECO:0000259" key="1">
    <source>
        <dbReference type="Pfam" id="PF08281"/>
    </source>
</evidence>
<dbReference type="AlphaFoldDB" id="A0A517LU77"/>
<dbReference type="GO" id="GO:0003677">
    <property type="term" value="F:DNA binding"/>
    <property type="evidence" value="ECO:0007669"/>
    <property type="project" value="InterPro"/>
</dbReference>
<dbReference type="EMBL" id="CP036261">
    <property type="protein sequence ID" value="QDS86182.1"/>
    <property type="molecule type" value="Genomic_DNA"/>
</dbReference>
<dbReference type="SUPFAM" id="SSF88659">
    <property type="entry name" value="Sigma3 and sigma4 domains of RNA polymerase sigma factors"/>
    <property type="match status" value="1"/>
</dbReference>
<dbReference type="OrthoDB" id="260773at2"/>
<name>A0A517LU77_9BACT</name>
<sequence>MKQKPGSPHISRFAAVAVTALICSSGETASAHSAPASESNAIQQIERYCSKSWQTAHMPRDEWNDSTQQVLAELLERIPRERLTAAIGASASEERRELNRSIWRIVKRWVRRQRHAPLEDFDTPGVVDDQSSRVDDQIEQVLRVASTQLSDQQRRIIELLKEGLTVAEIAGRMDLTPSRISNEKHRAIKQIRRYLCDAA</sequence>
<evidence type="ECO:0000313" key="2">
    <source>
        <dbReference type="EMBL" id="QDS86182.1"/>
    </source>
</evidence>
<dbReference type="Gene3D" id="1.10.10.10">
    <property type="entry name" value="Winged helix-like DNA-binding domain superfamily/Winged helix DNA-binding domain"/>
    <property type="match status" value="1"/>
</dbReference>
<dbReference type="InterPro" id="IPR013249">
    <property type="entry name" value="RNA_pol_sigma70_r4_t2"/>
</dbReference>
<feature type="domain" description="RNA polymerase sigma factor 70 region 4 type 2" evidence="1">
    <location>
        <begin position="143"/>
        <end position="190"/>
    </location>
</feature>
<keyword evidence="3" id="KW-1185">Reference proteome</keyword>
<dbReference type="RefSeq" id="WP_145341793.1">
    <property type="nucleotide sequence ID" value="NZ_CP036261.1"/>
</dbReference>
<evidence type="ECO:0000313" key="3">
    <source>
        <dbReference type="Proteomes" id="UP000319557"/>
    </source>
</evidence>
<proteinExistence type="predicted"/>
<dbReference type="InterPro" id="IPR013324">
    <property type="entry name" value="RNA_pol_sigma_r3/r4-like"/>
</dbReference>